<protein>
    <submittedName>
        <fullName evidence="1">Uncharacterized protein</fullName>
    </submittedName>
</protein>
<reference evidence="1 2" key="1">
    <citation type="submission" date="2020-03" db="EMBL/GenBank/DDBJ databases">
        <title>Sequencing the genomes of 1000 actinobacteria strains.</title>
        <authorList>
            <person name="Klenk H.-P."/>
        </authorList>
    </citation>
    <scope>NUCLEOTIDE SEQUENCE [LARGE SCALE GENOMIC DNA]</scope>
    <source>
        <strain evidence="1 2">DSM 18964</strain>
    </source>
</reference>
<dbReference type="Proteomes" id="UP000576792">
    <property type="component" value="Unassembled WGS sequence"/>
</dbReference>
<organism evidence="1 2">
    <name type="scientific">Brevibacterium marinum</name>
    <dbReference type="NCBI Taxonomy" id="418643"/>
    <lineage>
        <taxon>Bacteria</taxon>
        <taxon>Bacillati</taxon>
        <taxon>Actinomycetota</taxon>
        <taxon>Actinomycetes</taxon>
        <taxon>Micrococcales</taxon>
        <taxon>Brevibacteriaceae</taxon>
        <taxon>Brevibacterium</taxon>
    </lineage>
</organism>
<accession>A0A846S5C9</accession>
<evidence type="ECO:0000313" key="2">
    <source>
        <dbReference type="Proteomes" id="UP000576792"/>
    </source>
</evidence>
<dbReference type="AlphaFoldDB" id="A0A846S5C9"/>
<sequence length="124" mass="13666">MASVVELSVGKQVWFEGDMWEIASMSAAAAQLFRGDKFRSVATLSLLEGAKIIGDDTQAAEDEGYQPASNVVLSDLSPAQRAKLDHRAAVVRPLLEYNGDVSLKQGLRELRSRRMCRRARWSVG</sequence>
<proteinExistence type="predicted"/>
<keyword evidence="2" id="KW-1185">Reference proteome</keyword>
<dbReference type="RefSeq" id="WP_167949983.1">
    <property type="nucleotide sequence ID" value="NZ_BAAAPQ010000026.1"/>
</dbReference>
<evidence type="ECO:0000313" key="1">
    <source>
        <dbReference type="EMBL" id="NJC56047.1"/>
    </source>
</evidence>
<comment type="caution">
    <text evidence="1">The sequence shown here is derived from an EMBL/GenBank/DDBJ whole genome shotgun (WGS) entry which is preliminary data.</text>
</comment>
<dbReference type="EMBL" id="JAATJN010000001">
    <property type="protein sequence ID" value="NJC56047.1"/>
    <property type="molecule type" value="Genomic_DNA"/>
</dbReference>
<name>A0A846S5C9_9MICO</name>
<gene>
    <name evidence="1" type="ORF">BKA07_001082</name>
</gene>